<dbReference type="AlphaFoldDB" id="A0A2H1W433"/>
<dbReference type="EMBL" id="ODYU01006132">
    <property type="protein sequence ID" value="SOQ47716.1"/>
    <property type="molecule type" value="Genomic_DNA"/>
</dbReference>
<protein>
    <submittedName>
        <fullName evidence="1">SFRICE_007294</fullName>
    </submittedName>
</protein>
<gene>
    <name evidence="1" type="ORF">SFRICE_007294</name>
</gene>
<name>A0A2H1W433_SPOFR</name>
<proteinExistence type="predicted"/>
<sequence>MWCLWQNRSYEEDASSSQSIRTNCSSVVLIANSLSVSTTRPVLILYVLLDIGLSNGTPPHLDLQLYAYNHYQPPCGYHDALEVHTFLMSSTESGNVIEFILKYIDK</sequence>
<organism evidence="1">
    <name type="scientific">Spodoptera frugiperda</name>
    <name type="common">Fall armyworm</name>
    <dbReference type="NCBI Taxonomy" id="7108"/>
    <lineage>
        <taxon>Eukaryota</taxon>
        <taxon>Metazoa</taxon>
        <taxon>Ecdysozoa</taxon>
        <taxon>Arthropoda</taxon>
        <taxon>Hexapoda</taxon>
        <taxon>Insecta</taxon>
        <taxon>Pterygota</taxon>
        <taxon>Neoptera</taxon>
        <taxon>Endopterygota</taxon>
        <taxon>Lepidoptera</taxon>
        <taxon>Glossata</taxon>
        <taxon>Ditrysia</taxon>
        <taxon>Noctuoidea</taxon>
        <taxon>Noctuidae</taxon>
        <taxon>Amphipyrinae</taxon>
        <taxon>Spodoptera</taxon>
    </lineage>
</organism>
<reference evidence="1" key="1">
    <citation type="submission" date="2016-07" db="EMBL/GenBank/DDBJ databases">
        <authorList>
            <person name="Bretaudeau A."/>
        </authorList>
    </citation>
    <scope>NUCLEOTIDE SEQUENCE</scope>
    <source>
        <strain evidence="1">Rice</strain>
        <tissue evidence="1">Whole body</tissue>
    </source>
</reference>
<accession>A0A2H1W433</accession>
<evidence type="ECO:0000313" key="1">
    <source>
        <dbReference type="EMBL" id="SOQ47716.1"/>
    </source>
</evidence>